<protein>
    <submittedName>
        <fullName evidence="3">Tyrosine recombinase XerC</fullName>
    </submittedName>
</protein>
<gene>
    <name evidence="3" type="primary">xerC_3</name>
    <name evidence="3" type="ORF">ROSSTS7063_01892</name>
</gene>
<sequence>MVHSVKATTLSNYVNGFERVREYIGYMRLIEVRPTHILDMIKGLEEEIALAEKENRDPNLMDVHLHIFRHTFVTRCMQSGMDAATVKKIDGHSDEKMTNYYTHIEEEHIDDEYELYIQNTEQKPDFANGDKILKRGLNT</sequence>
<proteinExistence type="predicted"/>
<evidence type="ECO:0000313" key="4">
    <source>
        <dbReference type="Proteomes" id="UP000409147"/>
    </source>
</evidence>
<evidence type="ECO:0000256" key="1">
    <source>
        <dbReference type="ARBA" id="ARBA00023172"/>
    </source>
</evidence>
<dbReference type="GO" id="GO:0003677">
    <property type="term" value="F:DNA binding"/>
    <property type="evidence" value="ECO:0007669"/>
    <property type="project" value="InterPro"/>
</dbReference>
<evidence type="ECO:0000259" key="2">
    <source>
        <dbReference type="Pfam" id="PF00589"/>
    </source>
</evidence>
<keyword evidence="1" id="KW-0233">DNA recombination</keyword>
<dbReference type="AlphaFoldDB" id="A0A564TQ74"/>
<name>A0A564TQ74_9FIRM</name>
<dbReference type="GO" id="GO:0015074">
    <property type="term" value="P:DNA integration"/>
    <property type="evidence" value="ECO:0007669"/>
    <property type="project" value="InterPro"/>
</dbReference>
<dbReference type="Gene3D" id="1.10.443.10">
    <property type="entry name" value="Intergrase catalytic core"/>
    <property type="match status" value="1"/>
</dbReference>
<evidence type="ECO:0000313" key="3">
    <source>
        <dbReference type="EMBL" id="VUX09388.1"/>
    </source>
</evidence>
<dbReference type="InterPro" id="IPR002104">
    <property type="entry name" value="Integrase_catalytic"/>
</dbReference>
<dbReference type="SUPFAM" id="SSF56349">
    <property type="entry name" value="DNA breaking-rejoining enzymes"/>
    <property type="match status" value="1"/>
</dbReference>
<organism evidence="3 4">
    <name type="scientific">Blautia obeum</name>
    <dbReference type="NCBI Taxonomy" id="40520"/>
    <lineage>
        <taxon>Bacteria</taxon>
        <taxon>Bacillati</taxon>
        <taxon>Bacillota</taxon>
        <taxon>Clostridia</taxon>
        <taxon>Lachnospirales</taxon>
        <taxon>Lachnospiraceae</taxon>
        <taxon>Blautia</taxon>
    </lineage>
</organism>
<dbReference type="GO" id="GO:0006310">
    <property type="term" value="P:DNA recombination"/>
    <property type="evidence" value="ECO:0007669"/>
    <property type="project" value="UniProtKB-KW"/>
</dbReference>
<dbReference type="EMBL" id="CABHNB010000028">
    <property type="protein sequence ID" value="VUX09388.1"/>
    <property type="molecule type" value="Genomic_DNA"/>
</dbReference>
<feature type="domain" description="Tyr recombinase" evidence="2">
    <location>
        <begin position="55"/>
        <end position="107"/>
    </location>
</feature>
<dbReference type="Pfam" id="PF00589">
    <property type="entry name" value="Phage_integrase"/>
    <property type="match status" value="1"/>
</dbReference>
<dbReference type="InterPro" id="IPR011010">
    <property type="entry name" value="DNA_brk_join_enz"/>
</dbReference>
<dbReference type="InterPro" id="IPR013762">
    <property type="entry name" value="Integrase-like_cat_sf"/>
</dbReference>
<keyword evidence="4" id="KW-1185">Reference proteome</keyword>
<dbReference type="Proteomes" id="UP000409147">
    <property type="component" value="Unassembled WGS sequence"/>
</dbReference>
<accession>A0A564TQ74</accession>
<reference evidence="3 4" key="1">
    <citation type="submission" date="2019-07" db="EMBL/GenBank/DDBJ databases">
        <authorList>
            <person name="Hibberd C M."/>
            <person name="Gehrig L. J."/>
            <person name="Chang H.-W."/>
            <person name="Venkatesh S."/>
        </authorList>
    </citation>
    <scope>NUCLEOTIDE SEQUENCE [LARGE SCALE GENOMIC DNA]</scope>
    <source>
        <strain evidence="3">Ruminococcus_obeum_SSTS_Bg7063</strain>
    </source>
</reference>